<proteinExistence type="predicted"/>
<evidence type="ECO:0000313" key="2">
    <source>
        <dbReference type="Proteomes" id="UP001160390"/>
    </source>
</evidence>
<protein>
    <submittedName>
        <fullName evidence="1">Uncharacterized protein</fullName>
    </submittedName>
</protein>
<accession>A0AA35LSJ0</accession>
<comment type="caution">
    <text evidence="1">The sequence shown here is derived from an EMBL/GenBank/DDBJ whole genome shotgun (WGS) entry which is preliminary data.</text>
</comment>
<name>A0AA35LSJ0_9HYPO</name>
<reference evidence="1" key="1">
    <citation type="submission" date="2023-01" db="EMBL/GenBank/DDBJ databases">
        <authorList>
            <person name="Piombo E."/>
        </authorList>
    </citation>
    <scope>NUCLEOTIDE SEQUENCE</scope>
</reference>
<sequence length="179" mass="20029">MAFRGRLAIGTCAVDASLSLCECVESEAAAVYFDALGTSFFLRFLKFPLLLSVQTNASAVPLDIDLDRFRPRLALTILGLLPQTTASEAHLGHHRQTFTLLRPRIIQHRGGQRLFTCRGLFLGELRLGFYNATSKRLLFEALGALDRGLLCWRGILECHVHVVILFFFIVNRRSGPARL</sequence>
<dbReference type="AlphaFoldDB" id="A0AA35LSJ0"/>
<keyword evidence="2" id="KW-1185">Reference proteome</keyword>
<organism evidence="1 2">
    <name type="scientific">Clonostachys chloroleuca</name>
    <dbReference type="NCBI Taxonomy" id="1926264"/>
    <lineage>
        <taxon>Eukaryota</taxon>
        <taxon>Fungi</taxon>
        <taxon>Dikarya</taxon>
        <taxon>Ascomycota</taxon>
        <taxon>Pezizomycotina</taxon>
        <taxon>Sordariomycetes</taxon>
        <taxon>Hypocreomycetidae</taxon>
        <taxon>Hypocreales</taxon>
        <taxon>Bionectriaceae</taxon>
        <taxon>Clonostachys</taxon>
    </lineage>
</organism>
<dbReference type="Proteomes" id="UP001160390">
    <property type="component" value="Unassembled WGS sequence"/>
</dbReference>
<dbReference type="EMBL" id="CABFNP030000612">
    <property type="protein sequence ID" value="CAI6055384.1"/>
    <property type="molecule type" value="Genomic_DNA"/>
</dbReference>
<evidence type="ECO:0000313" key="1">
    <source>
        <dbReference type="EMBL" id="CAI6055384.1"/>
    </source>
</evidence>
<gene>
    <name evidence="1" type="ORF">CCHLO57077_00007953</name>
</gene>